<dbReference type="SUPFAM" id="SSF52317">
    <property type="entry name" value="Class I glutamine amidotransferase-like"/>
    <property type="match status" value="1"/>
</dbReference>
<evidence type="ECO:0000313" key="4">
    <source>
        <dbReference type="EMBL" id="KRM90254.1"/>
    </source>
</evidence>
<comment type="caution">
    <text evidence="4">The sequence shown here is derived from an EMBL/GenBank/DDBJ whole genome shotgun (WGS) entry which is preliminary data.</text>
</comment>
<evidence type="ECO:0000313" key="5">
    <source>
        <dbReference type="Proteomes" id="UP000051131"/>
    </source>
</evidence>
<dbReference type="PANTHER" id="PTHR20919">
    <property type="entry name" value="HOMOSERINE O-SUCCINYLTRANSFERASE"/>
    <property type="match status" value="1"/>
</dbReference>
<evidence type="ECO:0000256" key="2">
    <source>
        <dbReference type="ARBA" id="ARBA00022679"/>
    </source>
</evidence>
<name>A0A0R2CES7_9LACO</name>
<dbReference type="AlphaFoldDB" id="A0A0R2CES7"/>
<dbReference type="PATRIC" id="fig|1423729.3.peg.1168"/>
<keyword evidence="3" id="KW-0012">Acyltransferase</keyword>
<proteinExistence type="predicted"/>
<dbReference type="Gene3D" id="3.40.50.880">
    <property type="match status" value="1"/>
</dbReference>
<protein>
    <submittedName>
        <fullName evidence="4">Homoserine O-succinyltransferase</fullName>
    </submittedName>
</protein>
<dbReference type="STRING" id="1423729.FC80_GL001154"/>
<sequence length="240" mass="27291">MPNRAETELQFISLLKQSQRDIALTFCLPNTHNLKNNAAESLEKYSMFNEIHENYYDALIVTGAPLDRLDFSAVDFWNEFTEILTWRKTHVSQSLFVCWGAYAAGKIDGIFEGKQLIQKISGVFTTNNLTIPHSRYFIIPMSNSIDGDVIAGNDEIGAALIINKELNSTYLTGHLEYQTETLAQEYQRDVAAKLNPPKPKNYFNTQNQPINTWKKTAITLYQQWINNVTILQTSSVSGKE</sequence>
<dbReference type="InterPro" id="IPR033752">
    <property type="entry name" value="MetA_family"/>
</dbReference>
<reference evidence="4 5" key="1">
    <citation type="journal article" date="2015" name="Genome Announc.">
        <title>Expanding the biotechnology potential of lactobacilli through comparative genomics of 213 strains and associated genera.</title>
        <authorList>
            <person name="Sun Z."/>
            <person name="Harris H.M."/>
            <person name="McCann A."/>
            <person name="Guo C."/>
            <person name="Argimon S."/>
            <person name="Zhang W."/>
            <person name="Yang X."/>
            <person name="Jeffery I.B."/>
            <person name="Cooney J.C."/>
            <person name="Kagawa T.F."/>
            <person name="Liu W."/>
            <person name="Song Y."/>
            <person name="Salvetti E."/>
            <person name="Wrobel A."/>
            <person name="Rasinkangas P."/>
            <person name="Parkhill J."/>
            <person name="Rea M.C."/>
            <person name="O'Sullivan O."/>
            <person name="Ritari J."/>
            <person name="Douillard F.P."/>
            <person name="Paul Ross R."/>
            <person name="Yang R."/>
            <person name="Briner A.E."/>
            <person name="Felis G.E."/>
            <person name="de Vos W.M."/>
            <person name="Barrangou R."/>
            <person name="Klaenhammer T.R."/>
            <person name="Caufield P.W."/>
            <person name="Cui Y."/>
            <person name="Zhang H."/>
            <person name="O'Toole P.W."/>
        </authorList>
    </citation>
    <scope>NUCLEOTIDE SEQUENCE [LARGE SCALE GENOMIC DNA]</scope>
    <source>
        <strain evidence="4 5">DSM 21116</strain>
    </source>
</reference>
<dbReference type="GO" id="GO:0008652">
    <property type="term" value="P:amino acid biosynthetic process"/>
    <property type="evidence" value="ECO:0007669"/>
    <property type="project" value="UniProtKB-KW"/>
</dbReference>
<evidence type="ECO:0000256" key="3">
    <source>
        <dbReference type="ARBA" id="ARBA00023315"/>
    </source>
</evidence>
<dbReference type="Proteomes" id="UP000051131">
    <property type="component" value="Unassembled WGS sequence"/>
</dbReference>
<keyword evidence="1" id="KW-0028">Amino-acid biosynthesis</keyword>
<dbReference type="EMBL" id="AYZE01000015">
    <property type="protein sequence ID" value="KRM90254.1"/>
    <property type="molecule type" value="Genomic_DNA"/>
</dbReference>
<accession>A0A0R2CES7</accession>
<dbReference type="InterPro" id="IPR029062">
    <property type="entry name" value="Class_I_gatase-like"/>
</dbReference>
<dbReference type="PANTHER" id="PTHR20919:SF0">
    <property type="entry name" value="HOMOSERINE O-SUCCINYLTRANSFERASE"/>
    <property type="match status" value="1"/>
</dbReference>
<keyword evidence="2 4" id="KW-0808">Transferase</keyword>
<gene>
    <name evidence="4" type="ORF">FC80_GL001154</name>
</gene>
<dbReference type="Pfam" id="PF04204">
    <property type="entry name" value="HTS"/>
    <property type="match status" value="1"/>
</dbReference>
<evidence type="ECO:0000256" key="1">
    <source>
        <dbReference type="ARBA" id="ARBA00022605"/>
    </source>
</evidence>
<keyword evidence="5" id="KW-1185">Reference proteome</keyword>
<dbReference type="GO" id="GO:0008899">
    <property type="term" value="F:homoserine O-succinyltransferase activity"/>
    <property type="evidence" value="ECO:0007669"/>
    <property type="project" value="TreeGrafter"/>
</dbReference>
<organism evidence="4 5">
    <name type="scientific">Liquorilactobacillus cacaonum DSM 21116</name>
    <dbReference type="NCBI Taxonomy" id="1423729"/>
    <lineage>
        <taxon>Bacteria</taxon>
        <taxon>Bacillati</taxon>
        <taxon>Bacillota</taxon>
        <taxon>Bacilli</taxon>
        <taxon>Lactobacillales</taxon>
        <taxon>Lactobacillaceae</taxon>
        <taxon>Liquorilactobacillus</taxon>
    </lineage>
</organism>